<dbReference type="PANTHER" id="PTHR17224:SF1">
    <property type="entry name" value="PEPTIDYL-TRNA HYDROLASE"/>
    <property type="match status" value="1"/>
</dbReference>
<organism evidence="4 5">
    <name type="scientific">Candidatus Sungbacteria bacterium RIFCSPHIGHO2_02_FULL_47_11</name>
    <dbReference type="NCBI Taxonomy" id="1802270"/>
    <lineage>
        <taxon>Bacteria</taxon>
        <taxon>Candidatus Sungiibacteriota</taxon>
    </lineage>
</organism>
<dbReference type="GO" id="GO:0004045">
    <property type="term" value="F:peptidyl-tRNA hydrolase activity"/>
    <property type="evidence" value="ECO:0007669"/>
    <property type="project" value="InterPro"/>
</dbReference>
<dbReference type="Proteomes" id="UP000179023">
    <property type="component" value="Unassembled WGS sequence"/>
</dbReference>
<dbReference type="NCBIfam" id="TIGR00447">
    <property type="entry name" value="pth"/>
    <property type="match status" value="1"/>
</dbReference>
<evidence type="ECO:0000256" key="1">
    <source>
        <dbReference type="ARBA" id="ARBA00022555"/>
    </source>
</evidence>
<evidence type="ECO:0000256" key="2">
    <source>
        <dbReference type="ARBA" id="ARBA00022801"/>
    </source>
</evidence>
<dbReference type="InterPro" id="IPR001328">
    <property type="entry name" value="Pept_tRNA_hydro"/>
</dbReference>
<dbReference type="PANTHER" id="PTHR17224">
    <property type="entry name" value="PEPTIDYL-TRNA HYDROLASE"/>
    <property type="match status" value="1"/>
</dbReference>
<dbReference type="AlphaFoldDB" id="A0A1G2KIU5"/>
<dbReference type="EMBL" id="MHQI01000065">
    <property type="protein sequence ID" value="OGZ98441.1"/>
    <property type="molecule type" value="Genomic_DNA"/>
</dbReference>
<dbReference type="STRING" id="1802270.A3C07_04445"/>
<gene>
    <name evidence="4" type="ORF">A3C07_04445</name>
</gene>
<reference evidence="4 5" key="1">
    <citation type="journal article" date="2016" name="Nat. Commun.">
        <title>Thousands of microbial genomes shed light on interconnected biogeochemical processes in an aquifer system.</title>
        <authorList>
            <person name="Anantharaman K."/>
            <person name="Brown C.T."/>
            <person name="Hug L.A."/>
            <person name="Sharon I."/>
            <person name="Castelle C.J."/>
            <person name="Probst A.J."/>
            <person name="Thomas B.C."/>
            <person name="Singh A."/>
            <person name="Wilkins M.J."/>
            <person name="Karaoz U."/>
            <person name="Brodie E.L."/>
            <person name="Williams K.H."/>
            <person name="Hubbard S.S."/>
            <person name="Banfield J.F."/>
        </authorList>
    </citation>
    <scope>NUCLEOTIDE SEQUENCE [LARGE SCALE GENOMIC DNA]</scope>
</reference>
<evidence type="ECO:0000256" key="3">
    <source>
        <dbReference type="ARBA" id="ARBA00022884"/>
    </source>
</evidence>
<protein>
    <recommendedName>
        <fullName evidence="6">Aminoacyl-tRNA hydrolase</fullName>
    </recommendedName>
</protein>
<evidence type="ECO:0000313" key="5">
    <source>
        <dbReference type="Proteomes" id="UP000179023"/>
    </source>
</evidence>
<evidence type="ECO:0000313" key="4">
    <source>
        <dbReference type="EMBL" id="OGZ98441.1"/>
    </source>
</evidence>
<name>A0A1G2KIU5_9BACT</name>
<keyword evidence="1" id="KW-0820">tRNA-binding</keyword>
<evidence type="ECO:0008006" key="6">
    <source>
        <dbReference type="Google" id="ProtNLM"/>
    </source>
</evidence>
<dbReference type="GO" id="GO:0000049">
    <property type="term" value="F:tRNA binding"/>
    <property type="evidence" value="ECO:0007669"/>
    <property type="project" value="UniProtKB-KW"/>
</dbReference>
<dbReference type="Pfam" id="PF01195">
    <property type="entry name" value="Pept_tRNA_hydro"/>
    <property type="match status" value="1"/>
</dbReference>
<proteinExistence type="predicted"/>
<dbReference type="Gene3D" id="3.40.50.1470">
    <property type="entry name" value="Peptidyl-tRNA hydrolase"/>
    <property type="match status" value="1"/>
</dbReference>
<comment type="caution">
    <text evidence="4">The sequence shown here is derived from an EMBL/GenBank/DDBJ whole genome shotgun (WGS) entry which is preliminary data.</text>
</comment>
<sequence>MILVVGLGNPTDEYQGTRHNLGRELVARWQKTSGAADFSFDKKWNALVSKKIKVVLLLPETFMNKSGNAVGPAARFFKIKPKDIVVLHDDADIELGRAKLSFGKHSAGHKGVESVKRTLGMWDFWRLRVGIQRKKRVEAEKLVLQKLKPDEQKTVKKLEKKIFEGLELFAVGKTEKAVGIINGA</sequence>
<dbReference type="InterPro" id="IPR036416">
    <property type="entry name" value="Pept_tRNA_hydro_sf"/>
</dbReference>
<keyword evidence="2" id="KW-0378">Hydrolase</keyword>
<dbReference type="SUPFAM" id="SSF53178">
    <property type="entry name" value="Peptidyl-tRNA hydrolase-like"/>
    <property type="match status" value="1"/>
</dbReference>
<keyword evidence="3" id="KW-0694">RNA-binding</keyword>
<accession>A0A1G2KIU5</accession>
<dbReference type="CDD" id="cd00462">
    <property type="entry name" value="PTH"/>
    <property type="match status" value="1"/>
</dbReference>